<dbReference type="AlphaFoldDB" id="A0A1L9QU60"/>
<feature type="transmembrane region" description="Helical" evidence="1">
    <location>
        <begin position="884"/>
        <end position="906"/>
    </location>
</feature>
<proteinExistence type="predicted"/>
<dbReference type="SUPFAM" id="SSF82693">
    <property type="entry name" value="Multidrug efflux transporter AcrB pore domain, PN1, PN2, PC1 and PC2 subdomains"/>
    <property type="match status" value="2"/>
</dbReference>
<feature type="transmembrane region" description="Helical" evidence="1">
    <location>
        <begin position="457"/>
        <end position="484"/>
    </location>
</feature>
<comment type="caution">
    <text evidence="2">The sequence shown here is derived from an EMBL/GenBank/DDBJ whole genome shotgun (WGS) entry which is preliminary data.</text>
</comment>
<feature type="transmembrane region" description="Helical" evidence="1">
    <location>
        <begin position="384"/>
        <end position="405"/>
    </location>
</feature>
<dbReference type="PANTHER" id="PTHR32063:SF18">
    <property type="entry name" value="CATION EFFLUX SYSTEM PROTEIN"/>
    <property type="match status" value="1"/>
</dbReference>
<dbReference type="GO" id="GO:0005886">
    <property type="term" value="C:plasma membrane"/>
    <property type="evidence" value="ECO:0007669"/>
    <property type="project" value="TreeGrafter"/>
</dbReference>
<feature type="transmembrane region" description="Helical" evidence="1">
    <location>
        <begin position="523"/>
        <end position="543"/>
    </location>
</feature>
<dbReference type="InterPro" id="IPR027463">
    <property type="entry name" value="AcrB_DN_DC_subdom"/>
</dbReference>
<dbReference type="PANTHER" id="PTHR32063">
    <property type="match status" value="1"/>
</dbReference>
<dbReference type="SUPFAM" id="SSF82866">
    <property type="entry name" value="Multidrug efflux transporter AcrB transmembrane domain"/>
    <property type="match status" value="2"/>
</dbReference>
<name>A0A1L9QU60_9CYAN</name>
<feature type="transmembrane region" description="Helical" evidence="1">
    <location>
        <begin position="912"/>
        <end position="936"/>
    </location>
</feature>
<feature type="transmembrane region" description="Helical" evidence="1">
    <location>
        <begin position="983"/>
        <end position="1005"/>
    </location>
</feature>
<protein>
    <submittedName>
        <fullName evidence="2">Acriflavine resistance protein B</fullName>
    </submittedName>
</protein>
<dbReference type="SUPFAM" id="SSF82714">
    <property type="entry name" value="Multidrug efflux transporter AcrB TolC docking domain, DN and DC subdomains"/>
    <property type="match status" value="2"/>
</dbReference>
<dbReference type="Gene3D" id="3.30.70.1440">
    <property type="entry name" value="Multidrug efflux transporter AcrB pore domain"/>
    <property type="match status" value="1"/>
</dbReference>
<feature type="transmembrane region" description="Helical" evidence="1">
    <location>
        <begin position="957"/>
        <end position="977"/>
    </location>
</feature>
<keyword evidence="1" id="KW-0472">Membrane</keyword>
<organism evidence="2 3">
    <name type="scientific">Roseofilum reptotaenium AO1-A</name>
    <dbReference type="NCBI Taxonomy" id="1925591"/>
    <lineage>
        <taxon>Bacteria</taxon>
        <taxon>Bacillati</taxon>
        <taxon>Cyanobacteriota</taxon>
        <taxon>Cyanophyceae</taxon>
        <taxon>Desertifilales</taxon>
        <taxon>Desertifilaceae</taxon>
        <taxon>Roseofilum</taxon>
    </lineage>
</organism>
<sequence length="1029" mass="112763">MIFYRNKQLLILSLILIIVWGISSFFTLPRMEDPQLVQRFGSVTTFLPGATPQRVESLVTEKIEQELQEIEEIDTLESTSTTGLSFIKIDLKENIIDVDPVWSKVRSKLEDVSVELPAGASDPEYQDTDPSANALILGLTWELETEPNYTILRRLAEGLEDELRTIPGTDTVDIFGVAEEEIQVDVNAVDLTQLGLTPQELAQQILASDAKVSAGQFRSSETELLFEVDSELDSLERIRQIPIQLGNQGQITRLGDLAQVTKGLEDPPTELAIINGYPGVSVAAKVESDYRVDLWTEDALTRLQSYQDNLSDGIGWVTILDQSKYVQQRLDGVIRNLILGSSLVILVSLAILGWKSALIVGSALPLATLMVFGCMKILEIPLHQMSITGIIIALGLLIDNAIVVVDEVQIRLQEGKAPGKAVQETVNHLFIPLLASTLTTVLAFVPIATSPGGTGEFIGAIGMTVILAIISSLFLSLTAIVTLVGRLHYWQPLPQNWGWLQHGFSHPWLDKVYTITLNQLFRFPWLTIGLAMILPIWGFSHFATLEQQFFPPTNRNQFHIEFELPSQTAIAETQRQILRARDLILTYPQIDEVQWFLGKSAPTFFYNVVANRENASQYAQGIVQLNSTENLRQTIQQLQQDLDATFPEAQVLVKQLEQGPPFDAPIELRLYGSDLGELRRWGNQLRAELSQIEDVIHTSADLTEALPKLALTVDEVQARRVGLDNQAIAQQLDSSLQGSVGGSILEATEDIPVRVRVSNSTRGNLDRVSALNLVAPQTGETLPLDSVATVNFVPDVATIARYNGERINTVQGFITAGALPDTVLQRFENHLKEINFQLPPGYRISYGGEADARGTAIANLFSTVGVLAILMSATLILSFNSFRLALVIGTVAIAAVGLALSALWAFNALFGFTAILGTLGLIGLAINDSIVVLAALREHPEARYGNRKATVSVVFKATRHVIATTLTTIVGFIPLLLDPTGFWPPLAIAIAGGLGGATLLALYYIPSVHLLLYRSRSKIPHLIARSAGE</sequence>
<feature type="transmembrane region" description="Helical" evidence="1">
    <location>
        <begin position="426"/>
        <end position="445"/>
    </location>
</feature>
<evidence type="ECO:0000313" key="2">
    <source>
        <dbReference type="EMBL" id="OJJ26235.1"/>
    </source>
</evidence>
<evidence type="ECO:0000313" key="3">
    <source>
        <dbReference type="Proteomes" id="UP000183940"/>
    </source>
</evidence>
<dbReference type="STRING" id="1925591.BI308_07500"/>
<dbReference type="EMBL" id="MLAW01000009">
    <property type="protein sequence ID" value="OJJ26235.1"/>
    <property type="molecule type" value="Genomic_DNA"/>
</dbReference>
<reference evidence="2" key="1">
    <citation type="submission" date="2016-10" db="EMBL/GenBank/DDBJ databases">
        <title>CRISPR-Cas defence system in Roseofilum reptotaenium: evidence of a bacteriophage-cyanobacterium arms race in the coral black band disease.</title>
        <authorList>
            <person name="Buerger P."/>
            <person name="Wood-Charlson E.M."/>
            <person name="Weynberg K.D."/>
            <person name="Willis B."/>
            <person name="Van Oppen M.J."/>
        </authorList>
    </citation>
    <scope>NUCLEOTIDE SEQUENCE [LARGE SCALE GENOMIC DNA]</scope>
    <source>
        <strain evidence="2">AO1-A</strain>
    </source>
</reference>
<feature type="transmembrane region" description="Helical" evidence="1">
    <location>
        <begin position="359"/>
        <end position="378"/>
    </location>
</feature>
<evidence type="ECO:0000256" key="1">
    <source>
        <dbReference type="SAM" id="Phobius"/>
    </source>
</evidence>
<dbReference type="PRINTS" id="PR00702">
    <property type="entry name" value="ACRIFLAVINRP"/>
</dbReference>
<accession>A0A1L9QU60</accession>
<feature type="transmembrane region" description="Helical" evidence="1">
    <location>
        <begin position="856"/>
        <end position="877"/>
    </location>
</feature>
<feature type="transmembrane region" description="Helical" evidence="1">
    <location>
        <begin position="333"/>
        <end position="352"/>
    </location>
</feature>
<keyword evidence="1" id="KW-0812">Transmembrane</keyword>
<keyword evidence="1" id="KW-1133">Transmembrane helix</keyword>
<dbReference type="Gene3D" id="3.30.70.1320">
    <property type="entry name" value="Multidrug efflux transporter AcrB pore domain like"/>
    <property type="match status" value="1"/>
</dbReference>
<dbReference type="Proteomes" id="UP000183940">
    <property type="component" value="Unassembled WGS sequence"/>
</dbReference>
<dbReference type="InterPro" id="IPR001036">
    <property type="entry name" value="Acrflvin-R"/>
</dbReference>
<keyword evidence="3" id="KW-1185">Reference proteome</keyword>
<dbReference type="Gene3D" id="3.30.70.1430">
    <property type="entry name" value="Multidrug efflux transporter AcrB pore domain"/>
    <property type="match status" value="2"/>
</dbReference>
<dbReference type="GO" id="GO:0042910">
    <property type="term" value="F:xenobiotic transmembrane transporter activity"/>
    <property type="evidence" value="ECO:0007669"/>
    <property type="project" value="TreeGrafter"/>
</dbReference>
<dbReference type="Gene3D" id="1.20.1640.10">
    <property type="entry name" value="Multidrug efflux transporter AcrB transmembrane domain"/>
    <property type="match status" value="2"/>
</dbReference>
<dbReference type="Pfam" id="PF00873">
    <property type="entry name" value="ACR_tran"/>
    <property type="match status" value="1"/>
</dbReference>
<dbReference type="Gene3D" id="3.30.2090.10">
    <property type="entry name" value="Multidrug efflux transporter AcrB TolC docking domain, DN and DC subdomains"/>
    <property type="match status" value="2"/>
</dbReference>
<gene>
    <name evidence="2" type="ORF">BI308_07500</name>
</gene>